<dbReference type="Proteomes" id="UP001209878">
    <property type="component" value="Unassembled WGS sequence"/>
</dbReference>
<keyword evidence="5 7" id="KW-0802">TPR repeat</keyword>
<feature type="repeat" description="TPR" evidence="7">
    <location>
        <begin position="484"/>
        <end position="517"/>
    </location>
</feature>
<evidence type="ECO:0000256" key="3">
    <source>
        <dbReference type="ARBA" id="ARBA00022776"/>
    </source>
</evidence>
<dbReference type="SUPFAM" id="SSF81901">
    <property type="entry name" value="HCP-like"/>
    <property type="match status" value="1"/>
</dbReference>
<dbReference type="Pfam" id="PF13181">
    <property type="entry name" value="TPR_8"/>
    <property type="match status" value="2"/>
</dbReference>
<dbReference type="SMART" id="SM00028">
    <property type="entry name" value="TPR"/>
    <property type="match status" value="7"/>
</dbReference>
<dbReference type="Gene3D" id="1.25.40.10">
    <property type="entry name" value="Tetratricopeptide repeat domain"/>
    <property type="match status" value="1"/>
</dbReference>
<dbReference type="GO" id="GO:0051301">
    <property type="term" value="P:cell division"/>
    <property type="evidence" value="ECO:0007669"/>
    <property type="project" value="UniProtKB-KW"/>
</dbReference>
<dbReference type="PROSITE" id="PS50005">
    <property type="entry name" value="TPR"/>
    <property type="match status" value="3"/>
</dbReference>
<sequence length="628" mass="70930">MAATSELRPTTELKINLDKLKSRVREYIDKHQYESALFWAEKAVTLSNGKTSDLFWYAQTMYLTGQYHRAAHLIKSHELDKKYLCARYLASKCHFEVREWPESLAMLDQTQPDMFHKLALDEDMHQGLPEENIESSINLLRGKIYESMENRNLAVECFTEALRTDIYCYEAFDSLVNHHMMTAEEEKVLLSSLSLGTPCEGDEEKLVHFLYEDRLKKYNEPSDLTVPEGLEVFSHSVSILVSRAERFYYNCHFQKCYNLTIQILETDAYNSQCLPLHIAVLTELKKANLLFYLAHKLVDLYPNKAVAWFAVGCYYLLVGKNDPARRYFSKATSLDRIFGPAWLAFGHSFAAENEHDQAMAAYFTAAQLMKGCHLPVLYIGLEYGLTSNLKLADRFFSQALTIAPSDPFVLHEIGVVAFHNRDYEEAKKQFQRALAAVQEVSDDVVADAWEPLLNNLGHVHRKLRQYDTALEFHGEALLLCPYSPTTLTAIGYVYTLTERYTKAVEYFHKALGMRKDDTFSTTMLGYALEKLAEEANDDGMFPGDLPIYKCDKKLKPPSHPASSNGGLVLSTATAESTPLAGWVLPPASGATDYSPSVGDDSVVTMRDMSAVTMGDSSAMAIDTDLDDS</sequence>
<reference evidence="8" key="1">
    <citation type="journal article" date="2023" name="Mol. Biol. Evol.">
        <title>Third-Generation Sequencing Reveals the Adaptive Role of the Epigenome in Three Deep-Sea Polychaetes.</title>
        <authorList>
            <person name="Perez M."/>
            <person name="Aroh O."/>
            <person name="Sun Y."/>
            <person name="Lan Y."/>
            <person name="Juniper S.K."/>
            <person name="Young C.R."/>
            <person name="Angers B."/>
            <person name="Qian P.Y."/>
        </authorList>
    </citation>
    <scope>NUCLEOTIDE SEQUENCE</scope>
    <source>
        <strain evidence="8">R07B-5</strain>
    </source>
</reference>
<accession>A0AAD9K7H7</accession>
<dbReference type="GO" id="GO:0045842">
    <property type="term" value="P:positive regulation of mitotic metaphase/anaphase transition"/>
    <property type="evidence" value="ECO:0007669"/>
    <property type="project" value="TreeGrafter"/>
</dbReference>
<gene>
    <name evidence="8" type="ORF">NP493_1345g00047</name>
</gene>
<evidence type="ECO:0000256" key="2">
    <source>
        <dbReference type="ARBA" id="ARBA00022737"/>
    </source>
</evidence>
<dbReference type="PANTHER" id="PTHR12558">
    <property type="entry name" value="CELL DIVISION CYCLE 16,23,27"/>
    <property type="match status" value="1"/>
</dbReference>
<evidence type="ECO:0000256" key="6">
    <source>
        <dbReference type="ARBA" id="ARBA00023306"/>
    </source>
</evidence>
<dbReference type="GO" id="GO:0016567">
    <property type="term" value="P:protein ubiquitination"/>
    <property type="evidence" value="ECO:0007669"/>
    <property type="project" value="TreeGrafter"/>
</dbReference>
<dbReference type="GO" id="GO:0005737">
    <property type="term" value="C:cytoplasm"/>
    <property type="evidence" value="ECO:0007669"/>
    <property type="project" value="TreeGrafter"/>
</dbReference>
<evidence type="ECO:0000313" key="9">
    <source>
        <dbReference type="Proteomes" id="UP001209878"/>
    </source>
</evidence>
<dbReference type="GO" id="GO:0031145">
    <property type="term" value="P:anaphase-promoting complex-dependent catabolic process"/>
    <property type="evidence" value="ECO:0007669"/>
    <property type="project" value="TreeGrafter"/>
</dbReference>
<feature type="repeat" description="TPR" evidence="7">
    <location>
        <begin position="305"/>
        <end position="338"/>
    </location>
</feature>
<keyword evidence="9" id="KW-1185">Reference proteome</keyword>
<protein>
    <submittedName>
        <fullName evidence="8">Uncharacterized protein</fullName>
    </submittedName>
</protein>
<evidence type="ECO:0000256" key="7">
    <source>
        <dbReference type="PROSITE-ProRule" id="PRU00339"/>
    </source>
</evidence>
<dbReference type="PANTHER" id="PTHR12558:SF9">
    <property type="entry name" value="CELL DIVISION CYCLE PROTEIN 16 HOMOLOG"/>
    <property type="match status" value="1"/>
</dbReference>
<keyword evidence="6" id="KW-0131">Cell cycle</keyword>
<evidence type="ECO:0000256" key="5">
    <source>
        <dbReference type="ARBA" id="ARBA00022803"/>
    </source>
</evidence>
<dbReference type="SUPFAM" id="SSF48452">
    <property type="entry name" value="TPR-like"/>
    <property type="match status" value="2"/>
</dbReference>
<keyword evidence="2" id="KW-0677">Repeat</keyword>
<dbReference type="EMBL" id="JAODUO010001344">
    <property type="protein sequence ID" value="KAK2165875.1"/>
    <property type="molecule type" value="Genomic_DNA"/>
</dbReference>
<dbReference type="InterPro" id="IPR019734">
    <property type="entry name" value="TPR_rpt"/>
</dbReference>
<organism evidence="8 9">
    <name type="scientific">Ridgeia piscesae</name>
    <name type="common">Tubeworm</name>
    <dbReference type="NCBI Taxonomy" id="27915"/>
    <lineage>
        <taxon>Eukaryota</taxon>
        <taxon>Metazoa</taxon>
        <taxon>Spiralia</taxon>
        <taxon>Lophotrochozoa</taxon>
        <taxon>Annelida</taxon>
        <taxon>Polychaeta</taxon>
        <taxon>Sedentaria</taxon>
        <taxon>Canalipalpata</taxon>
        <taxon>Sabellida</taxon>
        <taxon>Siboglinidae</taxon>
        <taxon>Ridgeia</taxon>
    </lineage>
</organism>
<dbReference type="Pfam" id="PF13424">
    <property type="entry name" value="TPR_12"/>
    <property type="match status" value="1"/>
</dbReference>
<dbReference type="GO" id="GO:0005680">
    <property type="term" value="C:anaphase-promoting complex"/>
    <property type="evidence" value="ECO:0007669"/>
    <property type="project" value="TreeGrafter"/>
</dbReference>
<name>A0AAD9K7H7_RIDPI</name>
<evidence type="ECO:0000313" key="8">
    <source>
        <dbReference type="EMBL" id="KAK2165875.1"/>
    </source>
</evidence>
<dbReference type="AlphaFoldDB" id="A0AAD9K7H7"/>
<keyword evidence="3" id="KW-0498">Mitosis</keyword>
<feature type="repeat" description="TPR" evidence="7">
    <location>
        <begin position="450"/>
        <end position="483"/>
    </location>
</feature>
<proteinExistence type="predicted"/>
<dbReference type="Pfam" id="PF12895">
    <property type="entry name" value="ANAPC3"/>
    <property type="match status" value="1"/>
</dbReference>
<dbReference type="InterPro" id="IPR011990">
    <property type="entry name" value="TPR-like_helical_dom_sf"/>
</dbReference>
<keyword evidence="4" id="KW-0833">Ubl conjugation pathway</keyword>
<evidence type="ECO:0000256" key="1">
    <source>
        <dbReference type="ARBA" id="ARBA00022618"/>
    </source>
</evidence>
<evidence type="ECO:0000256" key="4">
    <source>
        <dbReference type="ARBA" id="ARBA00022786"/>
    </source>
</evidence>
<comment type="caution">
    <text evidence="8">The sequence shown here is derived from an EMBL/GenBank/DDBJ whole genome shotgun (WGS) entry which is preliminary data.</text>
</comment>
<keyword evidence="1" id="KW-0132">Cell division</keyword>